<keyword evidence="2" id="KW-1185">Reference proteome</keyword>
<name>L9Y9D8_9EURY</name>
<organism evidence="1 2">
    <name type="scientific">Natrinema versiforme JCM 10478</name>
    <dbReference type="NCBI Taxonomy" id="1227496"/>
    <lineage>
        <taxon>Archaea</taxon>
        <taxon>Methanobacteriati</taxon>
        <taxon>Methanobacteriota</taxon>
        <taxon>Stenosarchaea group</taxon>
        <taxon>Halobacteria</taxon>
        <taxon>Halobacteriales</taxon>
        <taxon>Natrialbaceae</taxon>
        <taxon>Natrinema</taxon>
    </lineage>
</organism>
<evidence type="ECO:0000313" key="1">
    <source>
        <dbReference type="EMBL" id="ELY70674.1"/>
    </source>
</evidence>
<proteinExistence type="predicted"/>
<evidence type="ECO:0000313" key="2">
    <source>
        <dbReference type="Proteomes" id="UP000011632"/>
    </source>
</evidence>
<protein>
    <submittedName>
        <fullName evidence="1">Uncharacterized protein</fullName>
    </submittedName>
</protein>
<dbReference type="Proteomes" id="UP000011632">
    <property type="component" value="Unassembled WGS sequence"/>
</dbReference>
<reference evidence="1 2" key="1">
    <citation type="journal article" date="2014" name="PLoS Genet.">
        <title>Phylogenetically driven sequencing of extremely halophilic archaea reveals strategies for static and dynamic osmo-response.</title>
        <authorList>
            <person name="Becker E.A."/>
            <person name="Seitzer P.M."/>
            <person name="Tritt A."/>
            <person name="Larsen D."/>
            <person name="Krusor M."/>
            <person name="Yao A.I."/>
            <person name="Wu D."/>
            <person name="Madern D."/>
            <person name="Eisen J.A."/>
            <person name="Darling A.E."/>
            <person name="Facciotti M.T."/>
        </authorList>
    </citation>
    <scope>NUCLEOTIDE SEQUENCE [LARGE SCALE GENOMIC DNA]</scope>
    <source>
        <strain evidence="1 2">JCM 10478</strain>
    </source>
</reference>
<gene>
    <name evidence="1" type="ORF">C489_02077</name>
</gene>
<accession>L9Y9D8</accession>
<feature type="non-terminal residue" evidence="1">
    <location>
        <position position="1"/>
    </location>
</feature>
<comment type="caution">
    <text evidence="1">The sequence shown here is derived from an EMBL/GenBank/DDBJ whole genome shotgun (WGS) entry which is preliminary data.</text>
</comment>
<dbReference type="EMBL" id="AOID01000006">
    <property type="protein sequence ID" value="ELY70674.1"/>
    <property type="molecule type" value="Genomic_DNA"/>
</dbReference>
<dbReference type="AlphaFoldDB" id="L9Y9D8"/>
<sequence length="41" mass="4881">IGSEWIYSDDTTLQRIDSRDWALESTHYGSDRVRIKHPFDN</sequence>